<reference evidence="2" key="2">
    <citation type="submission" date="2015-10" db="EMBL/GenBank/DDBJ databases">
        <authorList>
            <person name="Gilbert D.G."/>
        </authorList>
    </citation>
    <scope>NUCLEOTIDE SEQUENCE</scope>
    <source>
        <strain evidence="2">GO-13</strain>
    </source>
</reference>
<dbReference type="Proteomes" id="UP000036168">
    <property type="component" value="Unassembled WGS sequence"/>
</dbReference>
<evidence type="ECO:0000256" key="1">
    <source>
        <dbReference type="SAM" id="MobiDB-lite"/>
    </source>
</evidence>
<name>A0A0T6BQX3_9BACI</name>
<evidence type="ECO:0000313" key="2">
    <source>
        <dbReference type="EMBL" id="KRT94031.1"/>
    </source>
</evidence>
<evidence type="ECO:0000313" key="5">
    <source>
        <dbReference type="Proteomes" id="UP001341297"/>
    </source>
</evidence>
<dbReference type="EMBL" id="LECW02000014">
    <property type="protein sequence ID" value="KRT94031.1"/>
    <property type="molecule type" value="Genomic_DNA"/>
</dbReference>
<sequence length="88" mass="10497">MTFEELKKQHEELKVQFERQALKAAAYKDEMNHTHDRLAEARSLYMYERQRRQNLEQENEQLKKELQEERISNSQADGVQQEGSAATE</sequence>
<dbReference type="RefSeq" id="WP_048354317.1">
    <property type="nucleotide sequence ID" value="NZ_JARRTL010000031.1"/>
</dbReference>
<evidence type="ECO:0000313" key="4">
    <source>
        <dbReference type="Proteomes" id="UP000036168"/>
    </source>
</evidence>
<protein>
    <submittedName>
        <fullName evidence="2">Uncharacterized protein</fullName>
    </submittedName>
</protein>
<feature type="region of interest" description="Disordered" evidence="1">
    <location>
        <begin position="55"/>
        <end position="88"/>
    </location>
</feature>
<evidence type="ECO:0000313" key="3">
    <source>
        <dbReference type="EMBL" id="MEC0487418.1"/>
    </source>
</evidence>
<feature type="compositionally biased region" description="Polar residues" evidence="1">
    <location>
        <begin position="72"/>
        <end position="88"/>
    </location>
</feature>
<dbReference type="Proteomes" id="UP001341297">
    <property type="component" value="Unassembled WGS sequence"/>
</dbReference>
<reference evidence="3 5" key="3">
    <citation type="submission" date="2023-03" db="EMBL/GenBank/DDBJ databases">
        <title>Agriculturally important microbes genome sequencing.</title>
        <authorList>
            <person name="Dunlap C."/>
        </authorList>
    </citation>
    <scope>NUCLEOTIDE SEQUENCE [LARGE SCALE GENOMIC DNA]</scope>
    <source>
        <strain evidence="3 5">CBP-3203</strain>
    </source>
</reference>
<dbReference type="EMBL" id="JARRTL010000031">
    <property type="protein sequence ID" value="MEC0487418.1"/>
    <property type="molecule type" value="Genomic_DNA"/>
</dbReference>
<organism evidence="2 4">
    <name type="scientific">Bacillus glycinifermentans</name>
    <dbReference type="NCBI Taxonomy" id="1664069"/>
    <lineage>
        <taxon>Bacteria</taxon>
        <taxon>Bacillati</taxon>
        <taxon>Bacillota</taxon>
        <taxon>Bacilli</taxon>
        <taxon>Bacillales</taxon>
        <taxon>Bacillaceae</taxon>
        <taxon>Bacillus</taxon>
    </lineage>
</organism>
<dbReference type="AlphaFoldDB" id="A0A0T6BQX3"/>
<comment type="caution">
    <text evidence="2">The sequence shown here is derived from an EMBL/GenBank/DDBJ whole genome shotgun (WGS) entry which is preliminary data.</text>
</comment>
<proteinExistence type="predicted"/>
<feature type="compositionally biased region" description="Basic and acidic residues" evidence="1">
    <location>
        <begin position="55"/>
        <end position="71"/>
    </location>
</feature>
<keyword evidence="5" id="KW-1185">Reference proteome</keyword>
<gene>
    <name evidence="2" type="ORF">AB447_215405</name>
    <name evidence="3" type="ORF">P8828_21945</name>
</gene>
<reference evidence="2 4" key="1">
    <citation type="journal article" date="2015" name="Int. J. Syst. Evol. Microbiol.">
        <title>Bacillus glycinifermentans sp. nov., isolated from fermented soybean paste.</title>
        <authorList>
            <person name="Kim S.J."/>
            <person name="Dunlap C.A."/>
            <person name="Kwon S.W."/>
            <person name="Rooney A.P."/>
        </authorList>
    </citation>
    <scope>NUCLEOTIDE SEQUENCE [LARGE SCALE GENOMIC DNA]</scope>
    <source>
        <strain evidence="2 4">GO-13</strain>
    </source>
</reference>
<accession>A0A0T6BQX3</accession>
<dbReference type="STRING" id="1664069.BGLY_3314"/>